<reference evidence="2" key="1">
    <citation type="submission" date="2020-03" db="EMBL/GenBank/DDBJ databases">
        <authorList>
            <person name="Guo F."/>
        </authorList>
    </citation>
    <scope>NUCLEOTIDE SEQUENCE</scope>
    <source>
        <strain evidence="2">JCM 30134</strain>
    </source>
</reference>
<evidence type="ECO:0000256" key="1">
    <source>
        <dbReference type="SAM" id="MobiDB-lite"/>
    </source>
</evidence>
<protein>
    <submittedName>
        <fullName evidence="2">DUF2058 domain-containing protein</fullName>
    </submittedName>
</protein>
<dbReference type="Pfam" id="PF09831">
    <property type="entry name" value="DUF2058"/>
    <property type="match status" value="1"/>
</dbReference>
<keyword evidence="3" id="KW-1185">Reference proteome</keyword>
<dbReference type="AlphaFoldDB" id="A0A9E5MJH7"/>
<organism evidence="2 3">
    <name type="scientific">Pseudomaricurvus hydrocarbonicus</name>
    <dbReference type="NCBI Taxonomy" id="1470433"/>
    <lineage>
        <taxon>Bacteria</taxon>
        <taxon>Pseudomonadati</taxon>
        <taxon>Pseudomonadota</taxon>
        <taxon>Gammaproteobacteria</taxon>
        <taxon>Cellvibrionales</taxon>
        <taxon>Cellvibrionaceae</taxon>
        <taxon>Pseudomaricurvus</taxon>
    </lineage>
</organism>
<evidence type="ECO:0000313" key="2">
    <source>
        <dbReference type="EMBL" id="NHO65154.1"/>
    </source>
</evidence>
<dbReference type="EMBL" id="JAAONZ010000003">
    <property type="protein sequence ID" value="NHO65154.1"/>
    <property type="molecule type" value="Genomic_DNA"/>
</dbReference>
<comment type="caution">
    <text evidence="2">The sequence shown here is derived from an EMBL/GenBank/DDBJ whole genome shotgun (WGS) entry which is preliminary data.</text>
</comment>
<accession>A0A9E5MJH7</accession>
<dbReference type="InterPro" id="IPR018636">
    <property type="entry name" value="DUF2058"/>
</dbReference>
<feature type="region of interest" description="Disordered" evidence="1">
    <location>
        <begin position="15"/>
        <end position="37"/>
    </location>
</feature>
<name>A0A9E5MJH7_9GAMM</name>
<dbReference type="RefSeq" id="WP_167183400.1">
    <property type="nucleotide sequence ID" value="NZ_JAAONZ010000003.1"/>
</dbReference>
<feature type="compositionally biased region" description="Basic and acidic residues" evidence="1">
    <location>
        <begin position="15"/>
        <end position="24"/>
    </location>
</feature>
<proteinExistence type="predicted"/>
<evidence type="ECO:0000313" key="3">
    <source>
        <dbReference type="Proteomes" id="UP000787472"/>
    </source>
</evidence>
<gene>
    <name evidence="2" type="ORF">G8770_06315</name>
</gene>
<sequence>MSSLQDQLMKAGLVDAKKAKQTQKDKRKATKIQNKSKQTVVDETKLQAQKVQEEKVARDRELNAQRKAEADRKAIAAQIRQLITLNAQAKGGGDIAYNFTDGKQIKKIFVSETVQNLLVRGRLTIVKLDENYELVPFPVAEKIAERDESVVIALSTAQDAQVEEDDPYADYQIPDDLMW</sequence>
<dbReference type="Proteomes" id="UP000787472">
    <property type="component" value="Unassembled WGS sequence"/>
</dbReference>